<keyword evidence="2" id="KW-0540">Nuclease</keyword>
<evidence type="ECO:0000313" key="2">
    <source>
        <dbReference type="EMBL" id="PZA15749.1"/>
    </source>
</evidence>
<dbReference type="PANTHER" id="PTHR36558">
    <property type="entry name" value="GLR1098 PROTEIN"/>
    <property type="match status" value="1"/>
</dbReference>
<dbReference type="InterPro" id="IPR012296">
    <property type="entry name" value="Nuclease_put_TT1808"/>
</dbReference>
<reference evidence="2 3" key="1">
    <citation type="submission" date="2018-06" db="EMBL/GenBank/DDBJ databases">
        <title>Azoarcus communis strain SWub3 genome.</title>
        <authorList>
            <person name="Zorraquino Salvo V."/>
            <person name="Toubiana D."/>
            <person name="Blumwald E."/>
        </authorList>
    </citation>
    <scope>NUCLEOTIDE SEQUENCE [LARGE SCALE GENOMIC DNA]</scope>
    <source>
        <strain evidence="2 3">SWub3</strain>
    </source>
</reference>
<accession>A0A323UTD0</accession>
<organism evidence="2 3">
    <name type="scientific">Parazoarcus communis SWub3 = DSM 12120</name>
    <dbReference type="NCBI Taxonomy" id="1121029"/>
    <lineage>
        <taxon>Bacteria</taxon>
        <taxon>Pseudomonadati</taxon>
        <taxon>Pseudomonadota</taxon>
        <taxon>Betaproteobacteria</taxon>
        <taxon>Rhodocyclales</taxon>
        <taxon>Zoogloeaceae</taxon>
        <taxon>Parazoarcus</taxon>
    </lineage>
</organism>
<dbReference type="OrthoDB" id="9799703at2"/>
<proteinExistence type="predicted"/>
<keyword evidence="3" id="KW-1185">Reference proteome</keyword>
<sequence length="186" mass="20895">MALPQPLESLTAQAYLDWEATQPEKHEFYHGEVFAMGGASRQHVTVSLNIAAALDLALDGSPCRAYMADMKLQAATDHAYFYPDVLVTCDPIDHKADLFIQHPRLIVEVLSPSTAAYDRGVKFSAYRQIGSLQEYLLVDPDLRRIELFRRVPSGVWELHDIAEGQPVNLTGLGVEIAWQRVFRNLD</sequence>
<comment type="caution">
    <text evidence="2">The sequence shown here is derived from an EMBL/GenBank/DDBJ whole genome shotgun (WGS) entry which is preliminary data.</text>
</comment>
<feature type="domain" description="Putative restriction endonuclease" evidence="1">
    <location>
        <begin position="13"/>
        <end position="173"/>
    </location>
</feature>
<dbReference type="Proteomes" id="UP000248259">
    <property type="component" value="Unassembled WGS sequence"/>
</dbReference>
<dbReference type="SUPFAM" id="SSF52980">
    <property type="entry name" value="Restriction endonuclease-like"/>
    <property type="match status" value="1"/>
</dbReference>
<dbReference type="InterPro" id="IPR008538">
    <property type="entry name" value="Uma2"/>
</dbReference>
<dbReference type="InterPro" id="IPR011335">
    <property type="entry name" value="Restrct_endonuc-II-like"/>
</dbReference>
<evidence type="ECO:0000313" key="3">
    <source>
        <dbReference type="Proteomes" id="UP000248259"/>
    </source>
</evidence>
<dbReference type="GO" id="GO:0004519">
    <property type="term" value="F:endonuclease activity"/>
    <property type="evidence" value="ECO:0007669"/>
    <property type="project" value="UniProtKB-KW"/>
</dbReference>
<gene>
    <name evidence="2" type="ORF">DNK49_14865</name>
</gene>
<dbReference type="AlphaFoldDB" id="A0A323UTD0"/>
<dbReference type="Gene3D" id="3.90.1570.10">
    <property type="entry name" value="tt1808, chain A"/>
    <property type="match status" value="1"/>
</dbReference>
<dbReference type="CDD" id="cd06260">
    <property type="entry name" value="DUF820-like"/>
    <property type="match status" value="1"/>
</dbReference>
<dbReference type="RefSeq" id="WP_110526151.1">
    <property type="nucleotide sequence ID" value="NZ_QKOE01000011.1"/>
</dbReference>
<dbReference type="EMBL" id="QKOE01000011">
    <property type="protein sequence ID" value="PZA15749.1"/>
    <property type="molecule type" value="Genomic_DNA"/>
</dbReference>
<evidence type="ECO:0000259" key="1">
    <source>
        <dbReference type="Pfam" id="PF05685"/>
    </source>
</evidence>
<dbReference type="PANTHER" id="PTHR36558:SF1">
    <property type="entry name" value="RESTRICTION ENDONUCLEASE DOMAIN-CONTAINING PROTEIN-RELATED"/>
    <property type="match status" value="1"/>
</dbReference>
<keyword evidence="2" id="KW-0255">Endonuclease</keyword>
<name>A0A323UTD0_9RHOO</name>
<keyword evidence="2" id="KW-0378">Hydrolase</keyword>
<dbReference type="Pfam" id="PF05685">
    <property type="entry name" value="Uma2"/>
    <property type="match status" value="1"/>
</dbReference>
<protein>
    <submittedName>
        <fullName evidence="2">Uma2 family endonuclease</fullName>
    </submittedName>
</protein>